<name>A0AAD4DJE1_9FUNG</name>
<dbReference type="GO" id="GO:0032259">
    <property type="term" value="P:methylation"/>
    <property type="evidence" value="ECO:0007669"/>
    <property type="project" value="UniProtKB-KW"/>
</dbReference>
<feature type="region of interest" description="Disordered" evidence="2">
    <location>
        <begin position="340"/>
        <end position="460"/>
    </location>
</feature>
<dbReference type="GO" id="GO:0004483">
    <property type="term" value="F:methyltransferase cap1 activity"/>
    <property type="evidence" value="ECO:0007669"/>
    <property type="project" value="UniProtKB-UniRule"/>
</dbReference>
<dbReference type="InterPro" id="IPR002877">
    <property type="entry name" value="RNA_MeTrfase_FtsJ_dom"/>
</dbReference>
<keyword evidence="1" id="KW-0808">Transferase</keyword>
<dbReference type="GO" id="GO:0016556">
    <property type="term" value="P:mRNA modification"/>
    <property type="evidence" value="ECO:0007669"/>
    <property type="project" value="UniProtKB-UniRule"/>
</dbReference>
<dbReference type="PANTHER" id="PTHR16121">
    <property type="entry name" value="CAP-SPECIFIC MRNA (NUCLEOSIDE-2'-O-)-METHYLTRANSFERASE 1-RELATED"/>
    <property type="match status" value="1"/>
</dbReference>
<feature type="compositionally biased region" description="Polar residues" evidence="2">
    <location>
        <begin position="433"/>
        <end position="454"/>
    </location>
</feature>
<gene>
    <name evidence="4" type="primary">FTSJD2</name>
    <name evidence="4" type="ORF">BGZ95_001119</name>
</gene>
<feature type="domain" description="RrmJ-type SAM-dependent 2'-O-MTase" evidence="3">
    <location>
        <begin position="1"/>
        <end position="220"/>
    </location>
</feature>
<dbReference type="EMBL" id="JAAAIL010000122">
    <property type="protein sequence ID" value="KAG0279473.1"/>
    <property type="molecule type" value="Genomic_DNA"/>
</dbReference>
<feature type="compositionally biased region" description="Basic residues" evidence="2">
    <location>
        <begin position="384"/>
        <end position="407"/>
    </location>
</feature>
<dbReference type="AlphaFoldDB" id="A0AAD4DJE1"/>
<dbReference type="PANTHER" id="PTHR16121:SF0">
    <property type="entry name" value="CAP-SPECIFIC MRNA (NUCLEOSIDE-2'-O-)-METHYLTRANSFERASE 1"/>
    <property type="match status" value="1"/>
</dbReference>
<accession>A0AAD4DJE1</accession>
<sequence>MNRASVKLASIDSQLALTATKEDPLIGDEGQRNEDFKTFRFADLCSGPGGFSEYLLWRKHTWGERARGWAMTLKGDLDFQTGKFHRDAAVQDNLRIFYGKDGTGNILNQENIDAFAALVEQETNGLGVGLVSADGGVSVDGDEAVQETLLQRLILCQILTMFMTLQKGGDFVVKIFDIFTPVTAGLVWLLSRNFEKICVMKPLTSRPMNSERYVVCRHLLKRQPSQVIEHLRLVNSRYCDIKEKGQSTLTGQGDSDVVPTAAASSTTSESAREDIIHIVDLDILTGDSHFMEYIKRNNMKTAIRQTEALDVFLKYVHEGLRPAFDQEAIKKLCLQEWRIPPRPQPYHPQQHQQQHQQFQQHQSRHHYRQPPQHHSQQHYANHPPNHHNQQHQQHQHRHHHHHSHSHQQQHQQRPGGASHPPLQQRPHPYAQQARPSGQRGQSSVLDSILTNMQQPEREMQ</sequence>
<keyword evidence="1 4" id="KW-0489">Methyltransferase</keyword>
<dbReference type="SUPFAM" id="SSF53335">
    <property type="entry name" value="S-adenosyl-L-methionine-dependent methyltransferases"/>
    <property type="match status" value="1"/>
</dbReference>
<proteinExistence type="predicted"/>
<comment type="catalytic activity">
    <reaction evidence="1">
        <text>a 5'-end (N(7)-methyl 5'-triphosphoguanosine)-ribonucleoside in mRNA + S-adenosyl-L-methionine = a 5'-end (N(7)-methyl 5'-triphosphoguanosine)-(2'-O-methyl-ribonucleoside) in mRNA + S-adenosyl-L-homocysteine + H(+)</text>
        <dbReference type="Rhea" id="RHEA:67020"/>
        <dbReference type="Rhea" id="RHEA-COMP:17167"/>
        <dbReference type="Rhea" id="RHEA-COMP:17168"/>
        <dbReference type="ChEBI" id="CHEBI:15378"/>
        <dbReference type="ChEBI" id="CHEBI:57856"/>
        <dbReference type="ChEBI" id="CHEBI:59789"/>
        <dbReference type="ChEBI" id="CHEBI:156461"/>
        <dbReference type="ChEBI" id="CHEBI:167609"/>
        <dbReference type="EC" id="2.1.1.57"/>
    </reaction>
</comment>
<keyword evidence="1" id="KW-0539">Nucleus</keyword>
<evidence type="ECO:0000313" key="5">
    <source>
        <dbReference type="Proteomes" id="UP001194580"/>
    </source>
</evidence>
<dbReference type="Pfam" id="PF01728">
    <property type="entry name" value="FtsJ"/>
    <property type="match status" value="1"/>
</dbReference>
<dbReference type="GO" id="GO:0006370">
    <property type="term" value="P:7-methylguanosine mRNA capping"/>
    <property type="evidence" value="ECO:0007669"/>
    <property type="project" value="UniProtKB-UniRule"/>
</dbReference>
<dbReference type="Proteomes" id="UP001194580">
    <property type="component" value="Unassembled WGS sequence"/>
</dbReference>
<reference evidence="4" key="1">
    <citation type="journal article" date="2020" name="Fungal Divers.">
        <title>Resolving the Mortierellaceae phylogeny through synthesis of multi-gene phylogenetics and phylogenomics.</title>
        <authorList>
            <person name="Vandepol N."/>
            <person name="Liber J."/>
            <person name="Desiro A."/>
            <person name="Na H."/>
            <person name="Kennedy M."/>
            <person name="Barry K."/>
            <person name="Grigoriev I.V."/>
            <person name="Miller A.N."/>
            <person name="O'Donnell K."/>
            <person name="Stajich J.E."/>
            <person name="Bonito G."/>
        </authorList>
    </citation>
    <scope>NUCLEOTIDE SEQUENCE</scope>
    <source>
        <strain evidence="4">NRRL 28262</strain>
    </source>
</reference>
<keyword evidence="5" id="KW-1185">Reference proteome</keyword>
<evidence type="ECO:0000256" key="2">
    <source>
        <dbReference type="SAM" id="MobiDB-lite"/>
    </source>
</evidence>
<dbReference type="InterPro" id="IPR025816">
    <property type="entry name" value="RrmJ-type_MeTrfase"/>
</dbReference>
<comment type="caution">
    <text evidence="4">The sequence shown here is derived from an EMBL/GenBank/DDBJ whole genome shotgun (WGS) entry which is preliminary data.</text>
</comment>
<keyword evidence="1" id="KW-0949">S-adenosyl-L-methionine</keyword>
<organism evidence="4 5">
    <name type="scientific">Linnemannia exigua</name>
    <dbReference type="NCBI Taxonomy" id="604196"/>
    <lineage>
        <taxon>Eukaryota</taxon>
        <taxon>Fungi</taxon>
        <taxon>Fungi incertae sedis</taxon>
        <taxon>Mucoromycota</taxon>
        <taxon>Mortierellomycotina</taxon>
        <taxon>Mortierellomycetes</taxon>
        <taxon>Mortierellales</taxon>
        <taxon>Mortierellaceae</taxon>
        <taxon>Linnemannia</taxon>
    </lineage>
</organism>
<evidence type="ECO:0000313" key="4">
    <source>
        <dbReference type="EMBL" id="KAG0279473.1"/>
    </source>
</evidence>
<dbReference type="InterPro" id="IPR050851">
    <property type="entry name" value="mRNA_Cap_2O-Ribose_MeTrfase"/>
</dbReference>
<dbReference type="EC" id="2.1.1.57" evidence="1"/>
<keyword evidence="1" id="KW-0506">mRNA capping</keyword>
<dbReference type="InterPro" id="IPR029063">
    <property type="entry name" value="SAM-dependent_MTases_sf"/>
</dbReference>
<dbReference type="Gene3D" id="3.40.50.12760">
    <property type="match status" value="1"/>
</dbReference>
<comment type="function">
    <text evidence="1">S-adenosyl-L-methionine-dependent methyltransferase that mediates RNA cap1 2'-O-ribose methylation to the 5'-cap structure of RNAs. Methylates the ribose of the first nucleotide of a m(7)GpppG-capped mRNA to produce m(7)GpppNmp (cap1).</text>
</comment>
<evidence type="ECO:0000259" key="3">
    <source>
        <dbReference type="PROSITE" id="PS51613"/>
    </source>
</evidence>
<dbReference type="PROSITE" id="PS51613">
    <property type="entry name" value="SAM_MT_RRMJ"/>
    <property type="match status" value="1"/>
</dbReference>
<feature type="compositionally biased region" description="Low complexity" evidence="2">
    <location>
        <begin position="369"/>
        <end position="383"/>
    </location>
</feature>
<dbReference type="GO" id="GO:0005737">
    <property type="term" value="C:cytoplasm"/>
    <property type="evidence" value="ECO:0007669"/>
    <property type="project" value="TreeGrafter"/>
</dbReference>
<evidence type="ECO:0000256" key="1">
    <source>
        <dbReference type="RuleBase" id="RU368012"/>
    </source>
</evidence>
<protein>
    <recommendedName>
        <fullName evidence="1">Cap-specific mRNA (nucleoside-2'-O-)-methyltransferase 1</fullName>
        <ecNumber evidence="1">2.1.1.57</ecNumber>
    </recommendedName>
    <alternativeName>
        <fullName evidence="1">Cap1 2'O-ribose methyltransferase 1</fullName>
    </alternativeName>
</protein>
<feature type="compositionally biased region" description="Low complexity" evidence="2">
    <location>
        <begin position="347"/>
        <end position="361"/>
    </location>
</feature>
<keyword evidence="1" id="KW-0507">mRNA processing</keyword>
<dbReference type="GO" id="GO:0003676">
    <property type="term" value="F:nucleic acid binding"/>
    <property type="evidence" value="ECO:0007669"/>
    <property type="project" value="UniProtKB-UniRule"/>
</dbReference>
<dbReference type="GO" id="GO:0005634">
    <property type="term" value="C:nucleus"/>
    <property type="evidence" value="ECO:0007669"/>
    <property type="project" value="UniProtKB-SubCell"/>
</dbReference>
<comment type="subcellular location">
    <subcellularLocation>
        <location evidence="1">Nucleus</location>
    </subcellularLocation>
</comment>